<proteinExistence type="predicted"/>
<dbReference type="EMBL" id="CAJNDS010002496">
    <property type="protein sequence ID" value="CAE7498873.1"/>
    <property type="molecule type" value="Genomic_DNA"/>
</dbReference>
<evidence type="ECO:0000313" key="4">
    <source>
        <dbReference type="Proteomes" id="UP000604046"/>
    </source>
</evidence>
<keyword evidence="4" id="KW-1185">Reference proteome</keyword>
<evidence type="ECO:0000256" key="2">
    <source>
        <dbReference type="SAM" id="Phobius"/>
    </source>
</evidence>
<feature type="transmembrane region" description="Helical" evidence="2">
    <location>
        <begin position="116"/>
        <end position="135"/>
    </location>
</feature>
<dbReference type="OrthoDB" id="413748at2759"/>
<evidence type="ECO:0000313" key="3">
    <source>
        <dbReference type="EMBL" id="CAE7498873.1"/>
    </source>
</evidence>
<dbReference type="AlphaFoldDB" id="A0A812SZH4"/>
<keyword evidence="2" id="KW-0472">Membrane</keyword>
<reference evidence="3" key="1">
    <citation type="submission" date="2021-02" db="EMBL/GenBank/DDBJ databases">
        <authorList>
            <person name="Dougan E. K."/>
            <person name="Rhodes N."/>
            <person name="Thang M."/>
            <person name="Chan C."/>
        </authorList>
    </citation>
    <scope>NUCLEOTIDE SEQUENCE</scope>
</reference>
<feature type="region of interest" description="Disordered" evidence="1">
    <location>
        <begin position="163"/>
        <end position="182"/>
    </location>
</feature>
<gene>
    <name evidence="3" type="ORF">SNAT2548_LOCUS27944</name>
</gene>
<accession>A0A812SZH4</accession>
<keyword evidence="2" id="KW-0812">Transmembrane</keyword>
<name>A0A812SZH4_9DINO</name>
<organism evidence="3 4">
    <name type="scientific">Symbiodinium natans</name>
    <dbReference type="NCBI Taxonomy" id="878477"/>
    <lineage>
        <taxon>Eukaryota</taxon>
        <taxon>Sar</taxon>
        <taxon>Alveolata</taxon>
        <taxon>Dinophyceae</taxon>
        <taxon>Suessiales</taxon>
        <taxon>Symbiodiniaceae</taxon>
        <taxon>Symbiodinium</taxon>
    </lineage>
</organism>
<evidence type="ECO:0000256" key="1">
    <source>
        <dbReference type="SAM" id="MobiDB-lite"/>
    </source>
</evidence>
<feature type="compositionally biased region" description="Basic and acidic residues" evidence="1">
    <location>
        <begin position="37"/>
        <end position="53"/>
    </location>
</feature>
<sequence>MDDDDDADAALEKFFEEDALLEALQDAPDMEAQAEAFKARSEGSRQKDEKSSTRSEGPQTKAGLQMRATASAAQASREPAGPGHGSAPQSFDVEAPGAPGAPGPGRRRAKGRSWRGTMAVILVSLVIWAILMAIWSPAELWPHVPEVSVATEGLVKEMARNTPRPIQLPGHSSANETRAAGPRARVNVSWSSLDISGNATDAVAENSTGGGRPVPFRRKGRRVDGIGH</sequence>
<dbReference type="Proteomes" id="UP000604046">
    <property type="component" value="Unassembled WGS sequence"/>
</dbReference>
<protein>
    <submittedName>
        <fullName evidence="3">Uncharacterized protein</fullName>
    </submittedName>
</protein>
<feature type="region of interest" description="Disordered" evidence="1">
    <location>
        <begin position="26"/>
        <end position="112"/>
    </location>
</feature>
<comment type="caution">
    <text evidence="3">The sequence shown here is derived from an EMBL/GenBank/DDBJ whole genome shotgun (WGS) entry which is preliminary data.</text>
</comment>
<feature type="region of interest" description="Disordered" evidence="1">
    <location>
        <begin position="201"/>
        <end position="228"/>
    </location>
</feature>
<keyword evidence="2" id="KW-1133">Transmembrane helix</keyword>